<dbReference type="Pfam" id="PF13607">
    <property type="entry name" value="Succ_CoA_lig"/>
    <property type="match status" value="1"/>
</dbReference>
<dbReference type="Gene3D" id="3.40.50.261">
    <property type="entry name" value="Succinyl-CoA synthetase domains"/>
    <property type="match status" value="2"/>
</dbReference>
<feature type="domain" description="CoA-binding" evidence="1">
    <location>
        <begin position="11"/>
        <end position="106"/>
    </location>
</feature>
<dbReference type="InterPro" id="IPR016102">
    <property type="entry name" value="Succinyl-CoA_synth-like"/>
</dbReference>
<dbReference type="OrthoDB" id="9807426at2"/>
<protein>
    <recommendedName>
        <fullName evidence="1">CoA-binding domain-containing protein</fullName>
    </recommendedName>
</protein>
<evidence type="ECO:0000313" key="2">
    <source>
        <dbReference type="EMBL" id="AMN46187.1"/>
    </source>
</evidence>
<dbReference type="AlphaFoldDB" id="A0A127F710"/>
<dbReference type="PATRIC" id="fig|465721.4.peg.754"/>
<dbReference type="EMBL" id="CP011971">
    <property type="protein sequence ID" value="AMN46187.1"/>
    <property type="molecule type" value="Genomic_DNA"/>
</dbReference>
<dbReference type="SUPFAM" id="SSF52210">
    <property type="entry name" value="Succinyl-CoA synthetase domains"/>
    <property type="match status" value="2"/>
</dbReference>
<proteinExistence type="predicted"/>
<keyword evidence="3" id="KW-1185">Reference proteome</keyword>
<accession>A0A127F710</accession>
<dbReference type="PANTHER" id="PTHR42793">
    <property type="entry name" value="COA BINDING DOMAIN CONTAINING PROTEIN"/>
    <property type="match status" value="1"/>
</dbReference>
<sequence>MNKHAHGIESLLNPRAVAVVGASDNADKVGGRPLRHLISHGFAGNLYPVTRHGTPVQGLPSYTSLAALPEVPDVAILCVPADRAGAEIEACAGLGIPHVLLFSSGFAEIGAAGSARQAALMETCRRTGIRLLGPNTLGIANFSNGAILSFASVYLDCPHQDGPVAIVSQSGGFGAAAYALLRANGIGVRYVCTTGNQADLDVTQFIAQLANDESLRVLLIYQEEVKDAAAMRAALEAARSRGIAIIAMLGGVSSQGARSAILHTGSTGFDGLSGQDIAALFREHGCRLADGLPDLCESIPLYLGPGAGAPAGGIALISNSGASCVIAADAAAALELPLAALSPATCAALDSTLPEFSLNRNPLDLTAMLLADPGLLGRAMNIALADPAVSAAVLGLVAIGGPSYDLPRFVRETADAVRTSRKPCVVHAPDPRVRQAFAQAGLPVYVSERAALEALRNWQSHLAVMAADSPAQAARHA</sequence>
<dbReference type="STRING" id="465721.ACG33_03515"/>
<dbReference type="SMART" id="SM00881">
    <property type="entry name" value="CoA_binding"/>
    <property type="match status" value="1"/>
</dbReference>
<dbReference type="SUPFAM" id="SSF51735">
    <property type="entry name" value="NAD(P)-binding Rossmann-fold domains"/>
    <property type="match status" value="1"/>
</dbReference>
<evidence type="ECO:0000313" key="3">
    <source>
        <dbReference type="Proteomes" id="UP000070250"/>
    </source>
</evidence>
<dbReference type="InterPro" id="IPR003781">
    <property type="entry name" value="CoA-bd"/>
</dbReference>
<dbReference type="KEGG" id="sdf:ACG33_03515"/>
<reference evidence="2 3" key="1">
    <citation type="submission" date="2015-06" db="EMBL/GenBank/DDBJ databases">
        <title>A Comprehensive Approach to Explore the Metabolic and Phylogenetic Diversity of Bacterial Steroid Degradation in the Environment: Testosterone as an Example.</title>
        <authorList>
            <person name="Yang F.-C."/>
            <person name="Chen Y.-L."/>
            <person name="Yu C.-P."/>
            <person name="Tang S.-L."/>
            <person name="Wang P.-H."/>
            <person name="Ismail W."/>
            <person name="Wang C.-H."/>
            <person name="Yang C.-Y."/>
            <person name="Chiang Y.-R."/>
        </authorList>
    </citation>
    <scope>NUCLEOTIDE SEQUENCE [LARGE SCALE GENOMIC DNA]</scope>
    <source>
        <strain evidence="2 3">DSM 18526</strain>
    </source>
</reference>
<organism evidence="2 3">
    <name type="scientific">Steroidobacter denitrificans</name>
    <dbReference type="NCBI Taxonomy" id="465721"/>
    <lineage>
        <taxon>Bacteria</taxon>
        <taxon>Pseudomonadati</taxon>
        <taxon>Pseudomonadota</taxon>
        <taxon>Gammaproteobacteria</taxon>
        <taxon>Steroidobacterales</taxon>
        <taxon>Steroidobacteraceae</taxon>
        <taxon>Steroidobacter</taxon>
    </lineage>
</organism>
<dbReference type="Gene3D" id="3.40.50.720">
    <property type="entry name" value="NAD(P)-binding Rossmann-like Domain"/>
    <property type="match status" value="1"/>
</dbReference>
<dbReference type="RefSeq" id="WP_066918730.1">
    <property type="nucleotide sequence ID" value="NZ_CP011971.1"/>
</dbReference>
<evidence type="ECO:0000259" key="1">
    <source>
        <dbReference type="SMART" id="SM00881"/>
    </source>
</evidence>
<dbReference type="Pfam" id="PF13380">
    <property type="entry name" value="CoA_binding_2"/>
    <property type="match status" value="1"/>
</dbReference>
<dbReference type="InterPro" id="IPR032875">
    <property type="entry name" value="Succ_CoA_lig_flav_dom"/>
</dbReference>
<gene>
    <name evidence="2" type="ORF">ACG33_03515</name>
</gene>
<dbReference type="PANTHER" id="PTHR42793:SF4">
    <property type="entry name" value="BLL6376 PROTEIN"/>
    <property type="match status" value="1"/>
</dbReference>
<name>A0A127F710_STEDE</name>
<dbReference type="Proteomes" id="UP000070250">
    <property type="component" value="Chromosome"/>
</dbReference>
<dbReference type="InterPro" id="IPR036291">
    <property type="entry name" value="NAD(P)-bd_dom_sf"/>
</dbReference>